<dbReference type="Proteomes" id="UP000762676">
    <property type="component" value="Unassembled WGS sequence"/>
</dbReference>
<organism evidence="1 2">
    <name type="scientific">Elysia marginata</name>
    <dbReference type="NCBI Taxonomy" id="1093978"/>
    <lineage>
        <taxon>Eukaryota</taxon>
        <taxon>Metazoa</taxon>
        <taxon>Spiralia</taxon>
        <taxon>Lophotrochozoa</taxon>
        <taxon>Mollusca</taxon>
        <taxon>Gastropoda</taxon>
        <taxon>Heterobranchia</taxon>
        <taxon>Euthyneura</taxon>
        <taxon>Panpulmonata</taxon>
        <taxon>Sacoglossa</taxon>
        <taxon>Placobranchoidea</taxon>
        <taxon>Plakobranchidae</taxon>
        <taxon>Elysia</taxon>
    </lineage>
</organism>
<keyword evidence="2" id="KW-1185">Reference proteome</keyword>
<comment type="caution">
    <text evidence="1">The sequence shown here is derived from an EMBL/GenBank/DDBJ whole genome shotgun (WGS) entry which is preliminary data.</text>
</comment>
<protein>
    <submittedName>
        <fullName evidence="1">Uncharacterized protein</fullName>
    </submittedName>
</protein>
<reference evidence="1 2" key="1">
    <citation type="journal article" date="2021" name="Elife">
        <title>Chloroplast acquisition without the gene transfer in kleptoplastic sea slugs, Plakobranchus ocellatus.</title>
        <authorList>
            <person name="Maeda T."/>
            <person name="Takahashi S."/>
            <person name="Yoshida T."/>
            <person name="Shimamura S."/>
            <person name="Takaki Y."/>
            <person name="Nagai Y."/>
            <person name="Toyoda A."/>
            <person name="Suzuki Y."/>
            <person name="Arimoto A."/>
            <person name="Ishii H."/>
            <person name="Satoh N."/>
            <person name="Nishiyama T."/>
            <person name="Hasebe M."/>
            <person name="Maruyama T."/>
            <person name="Minagawa J."/>
            <person name="Obokata J."/>
            <person name="Shigenobu S."/>
        </authorList>
    </citation>
    <scope>NUCLEOTIDE SEQUENCE [LARGE SCALE GENOMIC DNA]</scope>
</reference>
<sequence length="180" mass="20161">MPSLQLPSTSTDIPSPNIFKFLHSPGSQETTAFSFLCTVFNIINYKALGIHISSSLSFLSRNAVYIFCSCPGRCLIWKISRPQYRKEKLLLKILQPPSHFICPLLPRFHQSLVSTQRFRLISGMTSTASAAPHWFNPTALGPSQKSPTLFRFPSQGRRPRVGLYGASETYTLEINKGPTK</sequence>
<name>A0AAV4FTA8_9GAST</name>
<evidence type="ECO:0000313" key="2">
    <source>
        <dbReference type="Proteomes" id="UP000762676"/>
    </source>
</evidence>
<dbReference type="EMBL" id="BMAT01008040">
    <property type="protein sequence ID" value="GFR76687.1"/>
    <property type="molecule type" value="Genomic_DNA"/>
</dbReference>
<evidence type="ECO:0000313" key="1">
    <source>
        <dbReference type="EMBL" id="GFR76687.1"/>
    </source>
</evidence>
<proteinExistence type="predicted"/>
<dbReference type="AlphaFoldDB" id="A0AAV4FTA8"/>
<accession>A0AAV4FTA8</accession>
<gene>
    <name evidence="1" type="ORF">ElyMa_003949200</name>
</gene>